<evidence type="ECO:0000256" key="8">
    <source>
        <dbReference type="ARBA" id="ARBA00022853"/>
    </source>
</evidence>
<feature type="region of interest" description="Disordered" evidence="14">
    <location>
        <begin position="444"/>
        <end position="485"/>
    </location>
</feature>
<dbReference type="Proteomes" id="UP001286313">
    <property type="component" value="Unassembled WGS sequence"/>
</dbReference>
<keyword evidence="18" id="KW-1185">Reference proteome</keyword>
<evidence type="ECO:0000256" key="14">
    <source>
        <dbReference type="SAM" id="MobiDB-lite"/>
    </source>
</evidence>
<dbReference type="AlphaFoldDB" id="A0AAE1EN06"/>
<comment type="subcellular location">
    <subcellularLocation>
        <location evidence="2">Nucleus</location>
    </subcellularLocation>
</comment>
<dbReference type="SUPFAM" id="SSF54001">
    <property type="entry name" value="Cysteine proteinases"/>
    <property type="match status" value="1"/>
</dbReference>
<comment type="similarity">
    <text evidence="3">Belongs to the peptidase C12 family. BAP1 subfamily.</text>
</comment>
<feature type="compositionally biased region" description="Low complexity" evidence="14">
    <location>
        <begin position="523"/>
        <end position="566"/>
    </location>
</feature>
<feature type="domain" description="UCH catalytic" evidence="15">
    <location>
        <begin position="11"/>
        <end position="244"/>
    </location>
</feature>
<evidence type="ECO:0000256" key="4">
    <source>
        <dbReference type="ARBA" id="ARBA00022670"/>
    </source>
</evidence>
<gene>
    <name evidence="17" type="ORF">Pcinc_020636</name>
    <name evidence="16" type="ORF">Pcinc_035401</name>
</gene>
<feature type="site" description="Important for enzyme activity" evidence="12">
    <location>
        <position position="193"/>
    </location>
</feature>
<dbReference type="EMBL" id="JAWQEG010005319">
    <property type="protein sequence ID" value="KAK3858402.1"/>
    <property type="molecule type" value="Genomic_DNA"/>
</dbReference>
<feature type="region of interest" description="Disordered" evidence="14">
    <location>
        <begin position="745"/>
        <end position="795"/>
    </location>
</feature>
<comment type="function">
    <text evidence="10">Catalytic component of the polycomb repressive deubiquitinase (PR-DUB) complex, a complex that specifically mediates deubiquitination of histone H2A monoubiquitinated at 'Lys-119' (H2AK118ub1). Mediates bisymmetric organization of the PR-DUB complex and is involved in association with nucleosomes to mediate deubiquitination. Does not deubiquitinate monoubiquitinated histone H2B. Required to maintain the transcriptionally repressive state of homeotic genes throughout development. The PR-DUB complex has weak or no activity toward 'Lys-48'- and 'Lys-63'-linked polyubiquitin chains. Polycomb group (PcG) protein.</text>
</comment>
<protein>
    <recommendedName>
        <fullName evidence="13">Ubiquitin carboxyl-terminal hydrolase</fullName>
        <ecNumber evidence="13">3.4.19.12</ecNumber>
    </recommendedName>
</protein>
<dbReference type="InterPro" id="IPR001578">
    <property type="entry name" value="Peptidase_C12_UCH"/>
</dbReference>
<dbReference type="InterPro" id="IPR036959">
    <property type="entry name" value="Peptidase_C12_UCH_sf"/>
</dbReference>
<comment type="catalytic activity">
    <reaction evidence="1 12 13">
        <text>Thiol-dependent hydrolysis of ester, thioester, amide, peptide and isopeptide bonds formed by the C-terminal Gly of ubiquitin (a 76-residue protein attached to proteins as an intracellular targeting signal).</text>
        <dbReference type="EC" id="3.4.19.12"/>
    </reaction>
</comment>
<feature type="region of interest" description="Disordered" evidence="14">
    <location>
        <begin position="147"/>
        <end position="171"/>
    </location>
</feature>
<dbReference type="GO" id="GO:0006511">
    <property type="term" value="P:ubiquitin-dependent protein catabolic process"/>
    <property type="evidence" value="ECO:0007669"/>
    <property type="project" value="UniProtKB-UniRule"/>
</dbReference>
<dbReference type="EC" id="3.4.19.12" evidence="13"/>
<dbReference type="PRINTS" id="PR00707">
    <property type="entry name" value="UBCTHYDRLASE"/>
</dbReference>
<dbReference type="Gene3D" id="3.40.532.10">
    <property type="entry name" value="Peptidase C12, ubiquitin carboxyl-terminal hydrolase"/>
    <property type="match status" value="1"/>
</dbReference>
<feature type="compositionally biased region" description="Basic residues" evidence="14">
    <location>
        <begin position="780"/>
        <end position="795"/>
    </location>
</feature>
<evidence type="ECO:0000256" key="3">
    <source>
        <dbReference type="ARBA" id="ARBA00007182"/>
    </source>
</evidence>
<dbReference type="PROSITE" id="PS52049">
    <property type="entry name" value="ULD"/>
    <property type="match status" value="1"/>
</dbReference>
<evidence type="ECO:0000256" key="2">
    <source>
        <dbReference type="ARBA" id="ARBA00004123"/>
    </source>
</evidence>
<organism evidence="16 18">
    <name type="scientific">Petrolisthes cinctipes</name>
    <name type="common">Flat porcelain crab</name>
    <dbReference type="NCBI Taxonomy" id="88211"/>
    <lineage>
        <taxon>Eukaryota</taxon>
        <taxon>Metazoa</taxon>
        <taxon>Ecdysozoa</taxon>
        <taxon>Arthropoda</taxon>
        <taxon>Crustacea</taxon>
        <taxon>Multicrustacea</taxon>
        <taxon>Malacostraca</taxon>
        <taxon>Eumalacostraca</taxon>
        <taxon>Eucarida</taxon>
        <taxon>Decapoda</taxon>
        <taxon>Pleocyemata</taxon>
        <taxon>Anomura</taxon>
        <taxon>Galatheoidea</taxon>
        <taxon>Porcellanidae</taxon>
        <taxon>Petrolisthes</taxon>
    </lineage>
</organism>
<sequence length="795" mass="87104">MPVDINNLADGWLELESDPGLFTLLLEDMGVRGVQVEEIYDLQKSFEGKVYGFIFLFRWIEERRSRRKVVENTDNYVQDEAVVNNMFFAQQMVPNSCATHSLVSVLLNCSALDLGPTLSRLKIHTIGMNPENKGWAIGNTPELANAHNSHAAPQARRRPDKTPGVPTSSRTSNAETFHFVSYVPVSGRLFELDGLKPFPIDHGPWLEGEEWTEKFRRVITERLGIATGGEPYHDIRFNLMAVVPDKITAYRRRLVALRRNRETILLALHQFVRQKYPQYIGKEKLPPATSARAEDDIEEGNNLSLLAVAASQKLEAQGYAPDVTSAPTPDPTPRDPCHDPRQPPTTPIRRHPHSATLVTLPSAGSISAPPDYATPLTIETSPEPPSTPTTDTASEAGSAYNSPQGSSGSMQSSPATSSEYQQLVVVRLTPGPLTSPFAALATSATTTLSSSSPVTSTSTSSSTQGDTTTTTTTVPTIATPTSAPSLPLATTLASAALLRLSQSTESSAPTLGEHHLQVSQPTSALSQSPHSSSYQLSSQLSHSTSHNITVTSQQTLPTQQPITTSQHLPAAQQLHEVAKRLEFEEKKLNMSRLSAEEEFDGALASLPDDSLQDDKDIKSDPSLLDSFTTDPPSAGSFASSGLDSDIKQETIDTKMDIEFKYDTDWETDFMRSLEDGVAVPSDLLKLVHLLDTEITSCEGFLKDELDKRKRYKVDDSRRTHNYDQFIITFLAMLAEQGKMGDLVKQQLQPGRKRPPPAPSTPRSSKAPMKKESKSSPNSASKKRGRKKKAKGKRKR</sequence>
<dbReference type="Pfam" id="PF01088">
    <property type="entry name" value="Peptidase_C12"/>
    <property type="match status" value="1"/>
</dbReference>
<feature type="compositionally biased region" description="Polar residues" evidence="14">
    <location>
        <begin position="356"/>
        <end position="365"/>
    </location>
</feature>
<feature type="compositionally biased region" description="Polar residues" evidence="14">
    <location>
        <begin position="625"/>
        <end position="642"/>
    </location>
</feature>
<dbReference type="PANTHER" id="PTHR10589">
    <property type="entry name" value="UBIQUITIN CARBOXYL-TERMINAL HYDROLASE"/>
    <property type="match status" value="1"/>
</dbReference>
<evidence type="ECO:0000313" key="16">
    <source>
        <dbReference type="EMBL" id="KAK3858402.1"/>
    </source>
</evidence>
<dbReference type="CDD" id="cd09617">
    <property type="entry name" value="Peptidase_C12_UCH37_BAP1"/>
    <property type="match status" value="1"/>
</dbReference>
<keyword evidence="8" id="KW-0156">Chromatin regulator</keyword>
<dbReference type="InterPro" id="IPR038765">
    <property type="entry name" value="Papain-like_cys_pep_sf"/>
</dbReference>
<accession>A0AAE1EN06</accession>
<keyword evidence="4 12" id="KW-0645">Protease</keyword>
<evidence type="ECO:0000313" key="18">
    <source>
        <dbReference type="Proteomes" id="UP001286313"/>
    </source>
</evidence>
<dbReference type="Pfam" id="PF18031">
    <property type="entry name" value="UCH_C"/>
    <property type="match status" value="1"/>
</dbReference>
<evidence type="ECO:0000256" key="13">
    <source>
        <dbReference type="RuleBase" id="RU361215"/>
    </source>
</evidence>
<feature type="region of interest" description="Disordered" evidence="14">
    <location>
        <begin position="504"/>
        <end position="567"/>
    </location>
</feature>
<feature type="compositionally biased region" description="Basic and acidic residues" evidence="14">
    <location>
        <begin position="332"/>
        <end position="341"/>
    </location>
</feature>
<evidence type="ECO:0000256" key="1">
    <source>
        <dbReference type="ARBA" id="ARBA00000707"/>
    </source>
</evidence>
<dbReference type="InterPro" id="IPR041507">
    <property type="entry name" value="UCH_C"/>
</dbReference>
<keyword evidence="9" id="KW-0539">Nucleus</keyword>
<dbReference type="GO" id="GO:0004843">
    <property type="term" value="F:cysteine-type deubiquitinase activity"/>
    <property type="evidence" value="ECO:0007669"/>
    <property type="project" value="UniProtKB-UniRule"/>
</dbReference>
<evidence type="ECO:0000256" key="12">
    <source>
        <dbReference type="PROSITE-ProRule" id="PRU01393"/>
    </source>
</evidence>
<comment type="subunit">
    <text evidence="11">Catalytic component of the polycomb repressive deubiquitinase (PR-DUB) complex, at least composed of caly/calypso, Asx and sba (MBD5/6 homolog). The PR-DUB complex associates with nucleosomes to mediate deubiquitination of histone H2AK118ub1 substrates; the association requires the positively charged C-terminal tail of caly, probably due to direct binding of DNA. Interacts (via ULD domain) with Asx (via DEUBAD domain); the interaction produces a stable heterodimer with a composite binding site for ubiquitin. Homodimerizes (via coiled-coil hinge-region between the UCH and ULD domains) to mediate assembly of 2 copies of the caly-Asx heterodimer into a bisymmetric tetramer; dimerization enhances PR-DUB association with nucleosomes.</text>
</comment>
<feature type="active site" description="Nucleophile" evidence="12">
    <location>
        <position position="97"/>
    </location>
</feature>
<evidence type="ECO:0000256" key="11">
    <source>
        <dbReference type="ARBA" id="ARBA00049710"/>
    </source>
</evidence>
<evidence type="ECO:0000256" key="10">
    <source>
        <dbReference type="ARBA" id="ARBA00046227"/>
    </source>
</evidence>
<feature type="region of interest" description="Disordered" evidence="14">
    <location>
        <begin position="604"/>
        <end position="642"/>
    </location>
</feature>
<feature type="active site" description="Proton donor" evidence="12">
    <location>
        <position position="178"/>
    </location>
</feature>
<evidence type="ECO:0000259" key="15">
    <source>
        <dbReference type="PROSITE" id="PS52048"/>
    </source>
</evidence>
<feature type="region of interest" description="Disordered" evidence="14">
    <location>
        <begin position="320"/>
        <end position="416"/>
    </location>
</feature>
<proteinExistence type="inferred from homology"/>
<evidence type="ECO:0000256" key="6">
    <source>
        <dbReference type="ARBA" id="ARBA00022801"/>
    </source>
</evidence>
<evidence type="ECO:0000256" key="9">
    <source>
        <dbReference type="ARBA" id="ARBA00023242"/>
    </source>
</evidence>
<dbReference type="PANTHER" id="PTHR10589:SF28">
    <property type="entry name" value="UBIQUITIN CARBOXYL-TERMINAL HYDROLASE BAP1"/>
    <property type="match status" value="1"/>
</dbReference>
<name>A0AAE1EN06_PETCI</name>
<feature type="site" description="Transition state stabilizer" evidence="12">
    <location>
        <position position="91"/>
    </location>
</feature>
<keyword evidence="6 12" id="KW-0378">Hydrolase</keyword>
<dbReference type="GO" id="GO:0005737">
    <property type="term" value="C:cytoplasm"/>
    <property type="evidence" value="ECO:0007669"/>
    <property type="project" value="TreeGrafter"/>
</dbReference>
<dbReference type="Gene3D" id="1.20.58.860">
    <property type="match status" value="1"/>
</dbReference>
<dbReference type="GO" id="GO:0005634">
    <property type="term" value="C:nucleus"/>
    <property type="evidence" value="ECO:0007669"/>
    <property type="project" value="UniProtKB-SubCell"/>
</dbReference>
<evidence type="ECO:0000256" key="7">
    <source>
        <dbReference type="ARBA" id="ARBA00022807"/>
    </source>
</evidence>
<dbReference type="EMBL" id="JAWQEG010002103">
    <property type="protein sequence ID" value="KAK3874431.1"/>
    <property type="molecule type" value="Genomic_DNA"/>
</dbReference>
<dbReference type="GO" id="GO:0006325">
    <property type="term" value="P:chromatin organization"/>
    <property type="evidence" value="ECO:0007669"/>
    <property type="project" value="UniProtKB-KW"/>
</dbReference>
<dbReference type="FunFam" id="3.40.532.10:FF:000002">
    <property type="entry name" value="Ubiquitin carboxyl-terminal hydrolase"/>
    <property type="match status" value="1"/>
</dbReference>
<reference evidence="16" key="1">
    <citation type="submission" date="2023-10" db="EMBL/GenBank/DDBJ databases">
        <title>Genome assemblies of two species of porcelain crab, Petrolisthes cinctipes and Petrolisthes manimaculis (Anomura: Porcellanidae).</title>
        <authorList>
            <person name="Angst P."/>
        </authorList>
    </citation>
    <scope>NUCLEOTIDE SEQUENCE</scope>
    <source>
        <strain evidence="16">PB745_01</strain>
        <tissue evidence="16">Gill</tissue>
    </source>
</reference>
<dbReference type="GO" id="GO:0016579">
    <property type="term" value="P:protein deubiquitination"/>
    <property type="evidence" value="ECO:0007669"/>
    <property type="project" value="TreeGrafter"/>
</dbReference>
<evidence type="ECO:0000313" key="17">
    <source>
        <dbReference type="EMBL" id="KAK3874431.1"/>
    </source>
</evidence>
<dbReference type="PROSITE" id="PS52048">
    <property type="entry name" value="UCH_DOMAIN"/>
    <property type="match status" value="1"/>
</dbReference>
<comment type="caution">
    <text evidence="16">The sequence shown here is derived from an EMBL/GenBank/DDBJ whole genome shotgun (WGS) entry which is preliminary data.</text>
</comment>
<feature type="compositionally biased region" description="Low complexity" evidence="14">
    <location>
        <begin position="402"/>
        <end position="416"/>
    </location>
</feature>
<evidence type="ECO:0000256" key="5">
    <source>
        <dbReference type="ARBA" id="ARBA00022786"/>
    </source>
</evidence>
<keyword evidence="5 12" id="KW-0833">Ubl conjugation pathway</keyword>
<keyword evidence="7 12" id="KW-0788">Thiol protease</keyword>